<feature type="domain" description="AB hydrolase-1" evidence="2">
    <location>
        <begin position="4"/>
        <end position="227"/>
    </location>
</feature>
<evidence type="ECO:0000256" key="1">
    <source>
        <dbReference type="ARBA" id="ARBA00022801"/>
    </source>
</evidence>
<dbReference type="InterPro" id="IPR050266">
    <property type="entry name" value="AB_hydrolase_sf"/>
</dbReference>
<sequence>MSPLLLLHGVGLDHRMWDRCLPALRRRHRVSAPDLPGHGSAAPAGGGITVSDLAAAVRPAEPAHVVGFSLGALVAQCLAVEEPGLVRSLTLVSSVARRTPEQAAAVRARLAAAQRSPAETADAAIGRWMSPEWRAAEPELAGELRRTLLGNDHASYLACYRVFATADEWLWPRIGGITAPTLAVTGAADPGSTPEMTRLLASRIPGARAVVVPGARHLLPLEEPDLLTEEILSHTEEADRGQL</sequence>
<dbReference type="InterPro" id="IPR000073">
    <property type="entry name" value="AB_hydrolase_1"/>
</dbReference>
<dbReference type="RefSeq" id="WP_249465640.1">
    <property type="nucleotide sequence ID" value="NZ_CP091196.1"/>
</dbReference>
<keyword evidence="1 3" id="KW-0378">Hydrolase</keyword>
<dbReference type="PANTHER" id="PTHR43798:SF31">
    <property type="entry name" value="AB HYDROLASE SUPERFAMILY PROTEIN YCLE"/>
    <property type="match status" value="1"/>
</dbReference>
<dbReference type="EMBL" id="CP091196">
    <property type="protein sequence ID" value="UQS24491.1"/>
    <property type="molecule type" value="Genomic_DNA"/>
</dbReference>
<dbReference type="SUPFAM" id="SSF53474">
    <property type="entry name" value="alpha/beta-Hydrolases"/>
    <property type="match status" value="1"/>
</dbReference>
<evidence type="ECO:0000313" key="3">
    <source>
        <dbReference type="EMBL" id="UQS24491.1"/>
    </source>
</evidence>
<evidence type="ECO:0000259" key="2">
    <source>
        <dbReference type="Pfam" id="PF12697"/>
    </source>
</evidence>
<organism evidence="3 4">
    <name type="scientific">Amycolatopsis thermalba</name>
    <dbReference type="NCBI Taxonomy" id="944492"/>
    <lineage>
        <taxon>Bacteria</taxon>
        <taxon>Bacillati</taxon>
        <taxon>Actinomycetota</taxon>
        <taxon>Actinomycetes</taxon>
        <taxon>Pseudonocardiales</taxon>
        <taxon>Pseudonocardiaceae</taxon>
        <taxon>Amycolatopsis</taxon>
    </lineage>
</organism>
<dbReference type="GO" id="GO:0016787">
    <property type="term" value="F:hydrolase activity"/>
    <property type="evidence" value="ECO:0007669"/>
    <property type="project" value="UniProtKB-KW"/>
</dbReference>
<protein>
    <submittedName>
        <fullName evidence="3">Alpha/beta fold hydrolase</fullName>
    </submittedName>
</protein>
<dbReference type="PANTHER" id="PTHR43798">
    <property type="entry name" value="MONOACYLGLYCEROL LIPASE"/>
    <property type="match status" value="1"/>
</dbReference>
<dbReference type="InterPro" id="IPR029058">
    <property type="entry name" value="AB_hydrolase_fold"/>
</dbReference>
<keyword evidence="4" id="KW-1185">Reference proteome</keyword>
<dbReference type="Gene3D" id="3.40.50.1820">
    <property type="entry name" value="alpha/beta hydrolase"/>
    <property type="match status" value="1"/>
</dbReference>
<dbReference type="Pfam" id="PF12697">
    <property type="entry name" value="Abhydrolase_6"/>
    <property type="match status" value="1"/>
</dbReference>
<accession>A0ABY4NWP6</accession>
<dbReference type="Proteomes" id="UP000830158">
    <property type="component" value="Chromosome"/>
</dbReference>
<proteinExistence type="predicted"/>
<evidence type="ECO:0000313" key="4">
    <source>
        <dbReference type="Proteomes" id="UP000830158"/>
    </source>
</evidence>
<gene>
    <name evidence="3" type="ORF">L1857_17525</name>
</gene>
<reference evidence="3" key="1">
    <citation type="submission" date="2022-01" db="EMBL/GenBank/DDBJ databases">
        <title>PSI-footprinting approach for the identification of protein synthesis inhibitor producers.</title>
        <authorList>
            <person name="Handel F."/>
            <person name="Kulik A."/>
            <person name="Wex K.W."/>
            <person name="Berscheid A."/>
            <person name="Saur J.S."/>
            <person name="Winkler A."/>
            <person name="Wibberg D."/>
            <person name="Kalinowski J."/>
            <person name="Broetz-Oesterhelt H."/>
            <person name="Mast Y."/>
        </authorList>
    </citation>
    <scope>NUCLEOTIDE SEQUENCE</scope>
    <source>
        <strain evidence="3">KNN 49.3e</strain>
    </source>
</reference>
<name>A0ABY4NWP6_9PSEU</name>